<proteinExistence type="predicted"/>
<comment type="caution">
    <text evidence="1">The sequence shown here is derived from an EMBL/GenBank/DDBJ whole genome shotgun (WGS) entry which is preliminary data.</text>
</comment>
<dbReference type="EMBL" id="LNPX01000001">
    <property type="protein sequence ID" value="OEK59113.1"/>
    <property type="molecule type" value="Genomic_DNA"/>
</dbReference>
<name>A0AAP7IFM1_9STAP</name>
<dbReference type="AlphaFoldDB" id="A0AAP7IFM1"/>
<evidence type="ECO:0000313" key="1">
    <source>
        <dbReference type="EMBL" id="OEK59113.1"/>
    </source>
</evidence>
<protein>
    <submittedName>
        <fullName evidence="1">Uncharacterized protein</fullName>
    </submittedName>
</protein>
<dbReference type="RefSeq" id="WP_069854239.1">
    <property type="nucleotide sequence ID" value="NZ_LNPX01000001.1"/>
</dbReference>
<dbReference type="Proteomes" id="UP000095464">
    <property type="component" value="Unassembled WGS sequence"/>
</dbReference>
<evidence type="ECO:0000313" key="2">
    <source>
        <dbReference type="Proteomes" id="UP000095464"/>
    </source>
</evidence>
<reference evidence="2" key="1">
    <citation type="submission" date="2015-11" db="EMBL/GenBank/DDBJ databases">
        <title>Genomic diversity of Staphylococcus saprophyticus strains from urinary tract infections, animal surfaces, and fermented foods.</title>
        <authorList>
            <person name="Wolfe B.E."/>
        </authorList>
    </citation>
    <scope>NUCLEOTIDE SEQUENCE [LARGE SCALE GENOMIC DNA]</scope>
    <source>
        <strain evidence="2">738_7</strain>
    </source>
</reference>
<accession>A0AAP7IFM1</accession>
<gene>
    <name evidence="1" type="ORF">ASS94_00165</name>
</gene>
<organism evidence="1 2">
    <name type="scientific">Staphylococcus equorum</name>
    <dbReference type="NCBI Taxonomy" id="246432"/>
    <lineage>
        <taxon>Bacteria</taxon>
        <taxon>Bacillati</taxon>
        <taxon>Bacillota</taxon>
        <taxon>Bacilli</taxon>
        <taxon>Bacillales</taxon>
        <taxon>Staphylococcaceae</taxon>
        <taxon>Staphylococcus</taxon>
    </lineage>
</organism>
<sequence>MDKKTEYLNALFEQDEITFYTKDGIFTCETGGVHTYHEYKDLCDEWLNTGVFEGEAGFRTSKHKESDRDTYYDYKKGIWFACDDM</sequence>